<evidence type="ECO:0000313" key="2">
    <source>
        <dbReference type="Proteomes" id="UP000281498"/>
    </source>
</evidence>
<dbReference type="AlphaFoldDB" id="A0A3A9K804"/>
<dbReference type="EMBL" id="PDOE01000005">
    <property type="protein sequence ID" value="RKL66662.1"/>
    <property type="molecule type" value="Genomic_DNA"/>
</dbReference>
<accession>A0A3A9K804</accession>
<protein>
    <submittedName>
        <fullName evidence="1">Uncharacterized protein</fullName>
    </submittedName>
</protein>
<sequence length="63" mass="6912">DFASGFLQIPPHDGHPCLPLTVPTTKSVVDFHHQVVRHAGHTRKGAILITDLRLIVGNLQILL</sequence>
<comment type="caution">
    <text evidence="1">The sequence shown here is derived from an EMBL/GenBank/DDBJ whole genome shotgun (WGS) entry which is preliminary data.</text>
</comment>
<organism evidence="1 2">
    <name type="scientific">Salipaludibacillus neizhouensis</name>
    <dbReference type="NCBI Taxonomy" id="885475"/>
    <lineage>
        <taxon>Bacteria</taxon>
        <taxon>Bacillati</taxon>
        <taxon>Bacillota</taxon>
        <taxon>Bacilli</taxon>
        <taxon>Bacillales</taxon>
        <taxon>Bacillaceae</taxon>
    </lineage>
</organism>
<dbReference type="Proteomes" id="UP000281498">
    <property type="component" value="Unassembled WGS sequence"/>
</dbReference>
<keyword evidence="2" id="KW-1185">Reference proteome</keyword>
<reference evidence="1 2" key="1">
    <citation type="submission" date="2017-10" db="EMBL/GenBank/DDBJ databases">
        <title>Bacillus sp. nov., a halophilic bacterium isolated from a Keqin Lake.</title>
        <authorList>
            <person name="Wang H."/>
        </authorList>
    </citation>
    <scope>NUCLEOTIDE SEQUENCE [LARGE SCALE GENOMIC DNA]</scope>
    <source>
        <strain evidence="1 2">KCTC 13187</strain>
    </source>
</reference>
<evidence type="ECO:0000313" key="1">
    <source>
        <dbReference type="EMBL" id="RKL66662.1"/>
    </source>
</evidence>
<proteinExistence type="predicted"/>
<dbReference type="RefSeq" id="WP_220693821.1">
    <property type="nucleotide sequence ID" value="NZ_PDOE01000005.1"/>
</dbReference>
<feature type="non-terminal residue" evidence="1">
    <location>
        <position position="1"/>
    </location>
</feature>
<gene>
    <name evidence="1" type="ORF">CR203_12530</name>
</gene>
<name>A0A3A9K804_9BACI</name>